<keyword evidence="2" id="KW-0677">Repeat</keyword>
<dbReference type="AlphaFoldDB" id="A0AAV9R9F9"/>
<keyword evidence="6" id="KW-1185">Reference proteome</keyword>
<evidence type="ECO:0000259" key="4">
    <source>
        <dbReference type="PROSITE" id="PS50222"/>
    </source>
</evidence>
<organism evidence="5 6">
    <name type="scientific">Crenichthys baileyi</name>
    <name type="common">White River springfish</name>
    <dbReference type="NCBI Taxonomy" id="28760"/>
    <lineage>
        <taxon>Eukaryota</taxon>
        <taxon>Metazoa</taxon>
        <taxon>Chordata</taxon>
        <taxon>Craniata</taxon>
        <taxon>Vertebrata</taxon>
        <taxon>Euteleostomi</taxon>
        <taxon>Actinopterygii</taxon>
        <taxon>Neopterygii</taxon>
        <taxon>Teleostei</taxon>
        <taxon>Neoteleostei</taxon>
        <taxon>Acanthomorphata</taxon>
        <taxon>Ovalentaria</taxon>
        <taxon>Atherinomorphae</taxon>
        <taxon>Cyprinodontiformes</taxon>
        <taxon>Goodeidae</taxon>
        <taxon>Crenichthys</taxon>
    </lineage>
</organism>
<feature type="domain" description="EF-hand" evidence="4">
    <location>
        <begin position="152"/>
        <end position="187"/>
    </location>
</feature>
<dbReference type="InterPro" id="IPR002048">
    <property type="entry name" value="EF_hand_dom"/>
</dbReference>
<dbReference type="PANTHER" id="PTHR23055">
    <property type="entry name" value="CALCIUM BINDING PROTEINS"/>
    <property type="match status" value="1"/>
</dbReference>
<dbReference type="Proteomes" id="UP001311232">
    <property type="component" value="Unassembled WGS sequence"/>
</dbReference>
<gene>
    <name evidence="5" type="ORF">CRENBAI_026544</name>
</gene>
<dbReference type="EMBL" id="JAHHUM010002314">
    <property type="protein sequence ID" value="KAK5605122.1"/>
    <property type="molecule type" value="Genomic_DNA"/>
</dbReference>
<feature type="domain" description="EF-hand" evidence="4">
    <location>
        <begin position="107"/>
        <end position="142"/>
    </location>
</feature>
<comment type="caution">
    <text evidence="5">The sequence shown here is derived from an EMBL/GenBank/DDBJ whole genome shotgun (WGS) entry which is preliminary data.</text>
</comment>
<evidence type="ECO:0000256" key="2">
    <source>
        <dbReference type="ARBA" id="ARBA00022737"/>
    </source>
</evidence>
<sequence length="228" mass="26110">MLQMSAKSRKATQAQAETLAKKVEHFTKIEIECLIQTFNVLQAEQVGRGKAAHGLDRWRFRGILQNIFGMTNAMMMDGVFRSFDKDGDGIINVEEWIKGLSVLLRGTLDEKIKHCFQVYDLNDDKFIAREEICHMLKQSLIKQPNEEDPDEGIKDVVEITMKRMDHDHDGLLSFKDFEKSVQQENLLLEAFGTCLPDPTGIEKFEQLVFQEQQEQGNDSYSCTISTLS</sequence>
<evidence type="ECO:0000313" key="6">
    <source>
        <dbReference type="Proteomes" id="UP001311232"/>
    </source>
</evidence>
<protein>
    <recommendedName>
        <fullName evidence="4">EF-hand domain-containing protein</fullName>
    </recommendedName>
</protein>
<dbReference type="Gene3D" id="1.10.238.10">
    <property type="entry name" value="EF-hand"/>
    <property type="match status" value="1"/>
</dbReference>
<feature type="domain" description="EF-hand" evidence="4">
    <location>
        <begin position="71"/>
        <end position="106"/>
    </location>
</feature>
<dbReference type="GO" id="GO:0005509">
    <property type="term" value="F:calcium ion binding"/>
    <property type="evidence" value="ECO:0007669"/>
    <property type="project" value="InterPro"/>
</dbReference>
<proteinExistence type="predicted"/>
<dbReference type="InterPro" id="IPR018247">
    <property type="entry name" value="EF_Hand_1_Ca_BS"/>
</dbReference>
<reference evidence="5 6" key="1">
    <citation type="submission" date="2021-06" db="EMBL/GenBank/DDBJ databases">
        <authorList>
            <person name="Palmer J.M."/>
        </authorList>
    </citation>
    <scope>NUCLEOTIDE SEQUENCE [LARGE SCALE GENOMIC DNA]</scope>
    <source>
        <strain evidence="5 6">MEX-2019</strain>
        <tissue evidence="5">Muscle</tissue>
    </source>
</reference>
<dbReference type="SUPFAM" id="SSF47473">
    <property type="entry name" value="EF-hand"/>
    <property type="match status" value="1"/>
</dbReference>
<name>A0AAV9R9F9_9TELE</name>
<dbReference type="InterPro" id="IPR028846">
    <property type="entry name" value="Recoverin"/>
</dbReference>
<dbReference type="PROSITE" id="PS00018">
    <property type="entry name" value="EF_HAND_1"/>
    <property type="match status" value="3"/>
</dbReference>
<dbReference type="PRINTS" id="PR00450">
    <property type="entry name" value="RECOVERIN"/>
</dbReference>
<keyword evidence="3" id="KW-0106">Calcium</keyword>
<keyword evidence="1" id="KW-0479">Metal-binding</keyword>
<evidence type="ECO:0000313" key="5">
    <source>
        <dbReference type="EMBL" id="KAK5605122.1"/>
    </source>
</evidence>
<dbReference type="InterPro" id="IPR011992">
    <property type="entry name" value="EF-hand-dom_pair"/>
</dbReference>
<dbReference type="Pfam" id="PF00036">
    <property type="entry name" value="EF-hand_1"/>
    <property type="match status" value="1"/>
</dbReference>
<evidence type="ECO:0000256" key="3">
    <source>
        <dbReference type="ARBA" id="ARBA00022837"/>
    </source>
</evidence>
<dbReference type="PANTHER" id="PTHR23055:SF60">
    <property type="entry name" value="CALAXIN"/>
    <property type="match status" value="1"/>
</dbReference>
<evidence type="ECO:0000256" key="1">
    <source>
        <dbReference type="ARBA" id="ARBA00022723"/>
    </source>
</evidence>
<dbReference type="SMART" id="SM00054">
    <property type="entry name" value="EFh"/>
    <property type="match status" value="3"/>
</dbReference>
<dbReference type="CDD" id="cd00051">
    <property type="entry name" value="EFh"/>
    <property type="match status" value="1"/>
</dbReference>
<accession>A0AAV9R9F9</accession>
<dbReference type="Pfam" id="PF13499">
    <property type="entry name" value="EF-hand_7"/>
    <property type="match status" value="1"/>
</dbReference>
<dbReference type="PROSITE" id="PS50222">
    <property type="entry name" value="EF_HAND_2"/>
    <property type="match status" value="3"/>
</dbReference>